<dbReference type="Gene3D" id="3.30.70.330">
    <property type="match status" value="1"/>
</dbReference>
<dbReference type="Proteomes" id="UP000001640">
    <property type="component" value="Chromosome 1"/>
</dbReference>
<sequence length="127" mass="14538">MVEASNKLGDVPIHFATTEEEKKSRQHEIDSRSVFIKGLHQDITPNEIESYFNTIGCGDAILRITVFDERRKKGRKNKNVTLCAYVEFQSLESHTRALELNECVFDGGMLRVFKKRTNLPASKRHNG</sequence>
<evidence type="ECO:0000313" key="3">
    <source>
        <dbReference type="EMBL" id="CCC67328.1"/>
    </source>
</evidence>
<gene>
    <name evidence="3" type="primary">NCAS0A07700</name>
    <name evidence="3" type="ordered locus">NCAS_0A07700</name>
</gene>
<dbReference type="STRING" id="1064592.G0V780"/>
<dbReference type="KEGG" id="ncs:NCAS_0A07700"/>
<evidence type="ECO:0000256" key="1">
    <source>
        <dbReference type="PROSITE-ProRule" id="PRU00176"/>
    </source>
</evidence>
<organism evidence="3 4">
    <name type="scientific">Naumovozyma castellii</name>
    <name type="common">Yeast</name>
    <name type="synonym">Saccharomyces castellii</name>
    <dbReference type="NCBI Taxonomy" id="27288"/>
    <lineage>
        <taxon>Eukaryota</taxon>
        <taxon>Fungi</taxon>
        <taxon>Dikarya</taxon>
        <taxon>Ascomycota</taxon>
        <taxon>Saccharomycotina</taxon>
        <taxon>Saccharomycetes</taxon>
        <taxon>Saccharomycetales</taxon>
        <taxon>Saccharomycetaceae</taxon>
        <taxon>Naumovozyma</taxon>
    </lineage>
</organism>
<dbReference type="SUPFAM" id="SSF54928">
    <property type="entry name" value="RNA-binding domain, RBD"/>
    <property type="match status" value="1"/>
</dbReference>
<evidence type="ECO:0000259" key="2">
    <source>
        <dbReference type="PROSITE" id="PS50102"/>
    </source>
</evidence>
<dbReference type="EMBL" id="HE576752">
    <property type="protein sequence ID" value="CCC67328.1"/>
    <property type="molecule type" value="Genomic_DNA"/>
</dbReference>
<dbReference type="PROSITE" id="PS50102">
    <property type="entry name" value="RRM"/>
    <property type="match status" value="1"/>
</dbReference>
<keyword evidence="1" id="KW-0694">RNA-binding</keyword>
<proteinExistence type="predicted"/>
<dbReference type="RefSeq" id="XP_003673709.1">
    <property type="nucleotide sequence ID" value="XM_003673661.1"/>
</dbReference>
<dbReference type="InterPro" id="IPR000504">
    <property type="entry name" value="RRM_dom"/>
</dbReference>
<reference key="2">
    <citation type="submission" date="2011-08" db="EMBL/GenBank/DDBJ databases">
        <title>Genome sequence of Naumovozyma castellii.</title>
        <authorList>
            <person name="Gordon J.L."/>
            <person name="Armisen D."/>
            <person name="Proux-Wera E."/>
            <person name="OhEigeartaigh S.S."/>
            <person name="Byrne K.P."/>
            <person name="Wolfe K.H."/>
        </authorList>
    </citation>
    <scope>NUCLEOTIDE SEQUENCE</scope>
    <source>
        <strain>Type strain:CBS 4309</strain>
    </source>
</reference>
<evidence type="ECO:0000313" key="4">
    <source>
        <dbReference type="Proteomes" id="UP000001640"/>
    </source>
</evidence>
<dbReference type="OMA" id="HAFIEFA"/>
<keyword evidence="4" id="KW-1185">Reference proteome</keyword>
<dbReference type="GeneID" id="96900807"/>
<feature type="domain" description="RRM" evidence="2">
    <location>
        <begin position="32"/>
        <end position="117"/>
    </location>
</feature>
<dbReference type="InterPro" id="IPR035979">
    <property type="entry name" value="RBD_domain_sf"/>
</dbReference>
<dbReference type="OrthoDB" id="4726at2759"/>
<dbReference type="eggNOG" id="KOG4209">
    <property type="taxonomic scope" value="Eukaryota"/>
</dbReference>
<dbReference type="InParanoid" id="G0V780"/>
<dbReference type="AlphaFoldDB" id="G0V780"/>
<dbReference type="GO" id="GO:0003723">
    <property type="term" value="F:RNA binding"/>
    <property type="evidence" value="ECO:0007669"/>
    <property type="project" value="UniProtKB-UniRule"/>
</dbReference>
<reference evidence="3 4" key="1">
    <citation type="journal article" date="2011" name="Proc. Natl. Acad. Sci. U.S.A.">
        <title>Evolutionary erosion of yeast sex chromosomes by mating-type switching accidents.</title>
        <authorList>
            <person name="Gordon J.L."/>
            <person name="Armisen D."/>
            <person name="Proux-Wera E."/>
            <person name="Oheigeartaigh S.S."/>
            <person name="Byrne K.P."/>
            <person name="Wolfe K.H."/>
        </authorList>
    </citation>
    <scope>NUCLEOTIDE SEQUENCE [LARGE SCALE GENOMIC DNA]</scope>
    <source>
        <strain evidence="4">ATCC 76901 / BCRC 22586 / CBS 4309 / NBRC 1992 / NRRL Y-12630</strain>
    </source>
</reference>
<protein>
    <recommendedName>
        <fullName evidence="2">RRM domain-containing protein</fullName>
    </recommendedName>
</protein>
<accession>G0V780</accession>
<name>G0V780_NAUCA</name>
<dbReference type="Pfam" id="PF00076">
    <property type="entry name" value="RRM_1"/>
    <property type="match status" value="1"/>
</dbReference>
<dbReference type="CDD" id="cd00590">
    <property type="entry name" value="RRM_SF"/>
    <property type="match status" value="1"/>
</dbReference>
<dbReference type="HOGENOM" id="CLU_012062_23_6_1"/>
<dbReference type="InterPro" id="IPR012677">
    <property type="entry name" value="Nucleotide-bd_a/b_plait_sf"/>
</dbReference>